<feature type="non-terminal residue" evidence="1">
    <location>
        <position position="1"/>
    </location>
</feature>
<accession>A0A212C0I7</accession>
<sequence>VVSFIGKPHQHRQVLFPRDVHHTISDDGKEDAIFNNAAGPPAAKPGKNVTVKHPCHDIHVINCHDSHMTRPSGRNWDPFVPGLLLTRTTGQSAPTGRLSLATHFIIQILSSGNYLMESPGNFFKDPSEDILGNSRCPMETITGPGSFFLAIGGFPSFGGGISSFDTRFTFFSSLGHGDLTLFSSTSFSGSGMGNVLDSLQMNIRQ</sequence>
<feature type="non-terminal residue" evidence="1">
    <location>
        <position position="205"/>
    </location>
</feature>
<gene>
    <name evidence="1" type="ORF">Celaphus_00009837</name>
</gene>
<keyword evidence="2" id="KW-1185">Reference proteome</keyword>
<dbReference type="AlphaFoldDB" id="A0A212C0I7"/>
<evidence type="ECO:0000313" key="1">
    <source>
        <dbReference type="EMBL" id="OWJ99507.1"/>
    </source>
</evidence>
<organism evidence="1 2">
    <name type="scientific">Cervus elaphus hippelaphus</name>
    <name type="common">European red deer</name>
    <dbReference type="NCBI Taxonomy" id="46360"/>
    <lineage>
        <taxon>Eukaryota</taxon>
        <taxon>Metazoa</taxon>
        <taxon>Chordata</taxon>
        <taxon>Craniata</taxon>
        <taxon>Vertebrata</taxon>
        <taxon>Euteleostomi</taxon>
        <taxon>Mammalia</taxon>
        <taxon>Eutheria</taxon>
        <taxon>Laurasiatheria</taxon>
        <taxon>Artiodactyla</taxon>
        <taxon>Ruminantia</taxon>
        <taxon>Pecora</taxon>
        <taxon>Cervidae</taxon>
        <taxon>Cervinae</taxon>
        <taxon>Cervus</taxon>
    </lineage>
</organism>
<name>A0A212C0I7_CEREH</name>
<dbReference type="EMBL" id="MKHE01000034">
    <property type="protein sequence ID" value="OWJ99507.1"/>
    <property type="molecule type" value="Genomic_DNA"/>
</dbReference>
<comment type="caution">
    <text evidence="1">The sequence shown here is derived from an EMBL/GenBank/DDBJ whole genome shotgun (WGS) entry which is preliminary data.</text>
</comment>
<proteinExistence type="predicted"/>
<evidence type="ECO:0000313" key="2">
    <source>
        <dbReference type="Proteomes" id="UP000242450"/>
    </source>
</evidence>
<protein>
    <submittedName>
        <fullName evidence="1">Uncharacterized protein</fullName>
    </submittedName>
</protein>
<dbReference type="Proteomes" id="UP000242450">
    <property type="component" value="Chromosome X"/>
</dbReference>
<reference evidence="1 2" key="1">
    <citation type="journal article" date="2018" name="Mol. Genet. Genomics">
        <title>The red deer Cervus elaphus genome CerEla1.0: sequencing, annotating, genes, and chromosomes.</title>
        <authorList>
            <person name="Bana N.A."/>
            <person name="Nyiri A."/>
            <person name="Nagy J."/>
            <person name="Frank K."/>
            <person name="Nagy T."/>
            <person name="Steger V."/>
            <person name="Schiller M."/>
            <person name="Lakatos P."/>
            <person name="Sugar L."/>
            <person name="Horn P."/>
            <person name="Barta E."/>
            <person name="Orosz L."/>
        </authorList>
    </citation>
    <scope>NUCLEOTIDE SEQUENCE [LARGE SCALE GENOMIC DNA]</scope>
    <source>
        <strain evidence="1">Hungarian</strain>
    </source>
</reference>